<name>A0ABT7QQW0_9BACT</name>
<dbReference type="Proteomes" id="UP001169066">
    <property type="component" value="Unassembled WGS sequence"/>
</dbReference>
<dbReference type="PROSITE" id="PS51257">
    <property type="entry name" value="PROKAR_LIPOPROTEIN"/>
    <property type="match status" value="1"/>
</dbReference>
<comment type="caution">
    <text evidence="2">The sequence shown here is derived from an EMBL/GenBank/DDBJ whole genome shotgun (WGS) entry which is preliminary data.</text>
</comment>
<dbReference type="EMBL" id="JAQIBC010000002">
    <property type="protein sequence ID" value="MDM5263390.1"/>
    <property type="molecule type" value="Genomic_DNA"/>
</dbReference>
<dbReference type="InterPro" id="IPR008557">
    <property type="entry name" value="PhoX"/>
</dbReference>
<dbReference type="SUPFAM" id="SSF63825">
    <property type="entry name" value="YWTD domain"/>
    <property type="match status" value="1"/>
</dbReference>
<keyword evidence="3" id="KW-1185">Reference proteome</keyword>
<accession>A0ABT7QQW0</accession>
<dbReference type="PANTHER" id="PTHR35399:SF2">
    <property type="entry name" value="DUF839 DOMAIN-CONTAINING PROTEIN"/>
    <property type="match status" value="1"/>
</dbReference>
<dbReference type="InterPro" id="IPR011042">
    <property type="entry name" value="6-blade_b-propeller_TolB-like"/>
</dbReference>
<evidence type="ECO:0000256" key="1">
    <source>
        <dbReference type="SAM" id="SignalP"/>
    </source>
</evidence>
<dbReference type="RefSeq" id="WP_008242781.1">
    <property type="nucleotide sequence ID" value="NZ_JAQIBC010000002.1"/>
</dbReference>
<protein>
    <submittedName>
        <fullName evidence="2">DUF839 domain-containing protein</fullName>
    </submittedName>
</protein>
<evidence type="ECO:0000313" key="2">
    <source>
        <dbReference type="EMBL" id="MDM5263390.1"/>
    </source>
</evidence>
<organism evidence="2 3">
    <name type="scientific">Sulfurovum xiamenensis</name>
    <dbReference type="NCBI Taxonomy" id="3019066"/>
    <lineage>
        <taxon>Bacteria</taxon>
        <taxon>Pseudomonadati</taxon>
        <taxon>Campylobacterota</taxon>
        <taxon>Epsilonproteobacteria</taxon>
        <taxon>Campylobacterales</taxon>
        <taxon>Sulfurovaceae</taxon>
        <taxon>Sulfurovum</taxon>
    </lineage>
</organism>
<gene>
    <name evidence="2" type="ORF">PF327_04195</name>
</gene>
<dbReference type="PANTHER" id="PTHR35399">
    <property type="entry name" value="SLR8030 PROTEIN"/>
    <property type="match status" value="1"/>
</dbReference>
<proteinExistence type="predicted"/>
<evidence type="ECO:0000313" key="3">
    <source>
        <dbReference type="Proteomes" id="UP001169066"/>
    </source>
</evidence>
<dbReference type="Pfam" id="PF05787">
    <property type="entry name" value="PhoX"/>
    <property type="match status" value="1"/>
</dbReference>
<feature type="chain" id="PRO_5046312996" evidence="1">
    <location>
        <begin position="22"/>
        <end position="461"/>
    </location>
</feature>
<dbReference type="Gene3D" id="2.120.10.30">
    <property type="entry name" value="TolB, C-terminal domain"/>
    <property type="match status" value="1"/>
</dbReference>
<sequence>MSKWISIAASAALVLTLSACTTDGTNGVDNVDNIEEVDATGNINFSNFVPIELSANAENWDPSAPWKLPEGYIQTVVSDETDLNIYPTENDWHDMNVVNETGTNAGRYLYRTHEVRLGATAPTEWNDLGGAVSVVDLETGETKIIAQSTNFTAIDGIAWTPWGSIVFNSETTAGSFYELTLDPNDMMSGTVTERPAVGKLSHEGVQVDADGNVYVVDEHRGRTQGCTDTNGIGVTNLGDTQLPCGGGIYKFVPNTYGDLSSGNLYVLGFPDANRDGTGQGAWLGPIDPENARESGSDIGGASYQRPEDLQIIDGVLYAAITEGPRDEYGKEYYEGRVLAIDLETIKVTNFVKAGLNAPIELGKPGQDGHQTGFDSVDNLAKAPNGDLVMVEDNSPSDIWFASTQTNEFGASKSVKLFASLTDGSAEGTGIYFSPTDPETLYVNIQHSGAENGDGTWAITKP</sequence>
<feature type="signal peptide" evidence="1">
    <location>
        <begin position="1"/>
        <end position="21"/>
    </location>
</feature>
<reference evidence="2" key="1">
    <citation type="submission" date="2023-01" db="EMBL/GenBank/DDBJ databases">
        <title>Sulfurovum sp. XTW-4 genome assembly.</title>
        <authorList>
            <person name="Wang J."/>
        </authorList>
    </citation>
    <scope>NUCLEOTIDE SEQUENCE</scope>
    <source>
        <strain evidence="2">XTW-4</strain>
    </source>
</reference>
<keyword evidence="1" id="KW-0732">Signal</keyword>